<proteinExistence type="predicted"/>
<feature type="transmembrane region" description="Helical" evidence="1">
    <location>
        <begin position="6"/>
        <end position="30"/>
    </location>
</feature>
<feature type="transmembrane region" description="Helical" evidence="1">
    <location>
        <begin position="219"/>
        <end position="237"/>
    </location>
</feature>
<evidence type="ECO:0000313" key="3">
    <source>
        <dbReference type="Proteomes" id="UP000007347"/>
    </source>
</evidence>
<keyword evidence="1" id="KW-0812">Transmembrane</keyword>
<feature type="transmembrane region" description="Helical" evidence="1">
    <location>
        <begin position="174"/>
        <end position="197"/>
    </location>
</feature>
<feature type="transmembrane region" description="Helical" evidence="1">
    <location>
        <begin position="42"/>
        <end position="61"/>
    </location>
</feature>
<evidence type="ECO:0000313" key="2">
    <source>
        <dbReference type="EMBL" id="CCK81273.1"/>
    </source>
</evidence>
<organism evidence="2 3">
    <name type="scientific">Desulfobacula toluolica (strain DSM 7467 / Tol2)</name>
    <dbReference type="NCBI Taxonomy" id="651182"/>
    <lineage>
        <taxon>Bacteria</taxon>
        <taxon>Pseudomonadati</taxon>
        <taxon>Thermodesulfobacteriota</taxon>
        <taxon>Desulfobacteria</taxon>
        <taxon>Desulfobacterales</taxon>
        <taxon>Desulfobacteraceae</taxon>
        <taxon>Desulfobacula</taxon>
    </lineage>
</organism>
<feature type="transmembrane region" description="Helical" evidence="1">
    <location>
        <begin position="142"/>
        <end position="162"/>
    </location>
</feature>
<dbReference type="InterPro" id="IPR017199">
    <property type="entry name" value="UCP037409_transporter"/>
</dbReference>
<dbReference type="STRING" id="651182.TOL2_C31150"/>
<dbReference type="OrthoDB" id="5420053at2"/>
<accession>K0NMK6</accession>
<keyword evidence="1" id="KW-1133">Transmembrane helix</keyword>
<dbReference type="Proteomes" id="UP000007347">
    <property type="component" value="Chromosome"/>
</dbReference>
<dbReference type="KEGG" id="dto:TOL2_C31150"/>
<gene>
    <name evidence="2" type="ordered locus">TOL2_C31150</name>
</gene>
<dbReference type="AlphaFoldDB" id="K0NMK6"/>
<dbReference type="Pfam" id="PF09930">
    <property type="entry name" value="DUF2162"/>
    <property type="match status" value="1"/>
</dbReference>
<evidence type="ECO:0008006" key="4">
    <source>
        <dbReference type="Google" id="ProtNLM"/>
    </source>
</evidence>
<evidence type="ECO:0000256" key="1">
    <source>
        <dbReference type="SAM" id="Phobius"/>
    </source>
</evidence>
<keyword evidence="1" id="KW-0472">Membrane</keyword>
<dbReference type="EMBL" id="FO203503">
    <property type="protein sequence ID" value="CCK81273.1"/>
    <property type="molecule type" value="Genomic_DNA"/>
</dbReference>
<keyword evidence="3" id="KW-1185">Reference proteome</keyword>
<sequence length="240" mass="26406">MELKSLILGLFLSTGAFAVKSGGGLSYVFLQAPGRTRQLLTTLLFMAGYGIVFAVAAAVLLNVDLMAHIDLLQAFFKSGMTLHLLLALLLLVWGGNLIKNCHEKQTSTRGWIPLVVPCPVCFVVILLSCSFVSAIYPDNSVVFFALYAGFILISLVVAFTVRRLVTNQGAAKSFLGRLMLYIAVYFILSVIVIPQFADLDKIYRISFTDSMFELSREKIILLILSISALITGFINPLKRE</sequence>
<feature type="transmembrane region" description="Helical" evidence="1">
    <location>
        <begin position="110"/>
        <end position="136"/>
    </location>
</feature>
<name>K0NMK6_DESTT</name>
<feature type="transmembrane region" description="Helical" evidence="1">
    <location>
        <begin position="81"/>
        <end position="98"/>
    </location>
</feature>
<dbReference type="RefSeq" id="WP_014958466.1">
    <property type="nucleotide sequence ID" value="NC_018645.1"/>
</dbReference>
<dbReference type="HOGENOM" id="CLU_096712_0_0_7"/>
<protein>
    <recommendedName>
        <fullName evidence="4">Transporter</fullName>
    </recommendedName>
</protein>
<reference evidence="2 3" key="1">
    <citation type="journal article" date="2013" name="Environ. Microbiol.">
        <title>Complete genome, catabolic sub-proteomes and key-metabolites of Desulfobacula toluolica Tol2, a marine, aromatic compound-degrading, sulfate-reducing bacterium.</title>
        <authorList>
            <person name="Wohlbrand L."/>
            <person name="Jacob J.H."/>
            <person name="Kube M."/>
            <person name="Mussmann M."/>
            <person name="Jarling R."/>
            <person name="Beck A."/>
            <person name="Amann R."/>
            <person name="Wilkes H."/>
            <person name="Reinhardt R."/>
            <person name="Rabus R."/>
        </authorList>
    </citation>
    <scope>NUCLEOTIDE SEQUENCE [LARGE SCALE GENOMIC DNA]</scope>
    <source>
        <strain evidence="3">DSM 7467 / Tol2</strain>
    </source>
</reference>